<dbReference type="EMBL" id="GG662605">
    <property type="protein sequence ID" value="EAS01064.2"/>
    <property type="molecule type" value="Genomic_DNA"/>
</dbReference>
<evidence type="ECO:0000313" key="2">
    <source>
        <dbReference type="Proteomes" id="UP000009168"/>
    </source>
</evidence>
<dbReference type="InterPro" id="IPR011989">
    <property type="entry name" value="ARM-like"/>
</dbReference>
<dbReference type="Gene3D" id="1.25.10.10">
    <property type="entry name" value="Leucine-rich Repeat Variant"/>
    <property type="match status" value="1"/>
</dbReference>
<keyword evidence="2" id="KW-1185">Reference proteome</keyword>
<dbReference type="OrthoDB" id="431626at2759"/>
<gene>
    <name evidence="1" type="ORF">TTHERM_00316170</name>
</gene>
<dbReference type="eggNOG" id="KOG2274">
    <property type="taxonomic scope" value="Eukaryota"/>
</dbReference>
<dbReference type="RefSeq" id="XP_001021309.2">
    <property type="nucleotide sequence ID" value="XM_001021309.2"/>
</dbReference>
<reference evidence="2" key="1">
    <citation type="journal article" date="2006" name="PLoS Biol.">
        <title>Macronuclear genome sequence of the ciliate Tetrahymena thermophila, a model eukaryote.</title>
        <authorList>
            <person name="Eisen J.A."/>
            <person name="Coyne R.S."/>
            <person name="Wu M."/>
            <person name="Wu D."/>
            <person name="Thiagarajan M."/>
            <person name="Wortman J.R."/>
            <person name="Badger J.H."/>
            <person name="Ren Q."/>
            <person name="Amedeo P."/>
            <person name="Jones K.M."/>
            <person name="Tallon L.J."/>
            <person name="Delcher A.L."/>
            <person name="Salzberg S.L."/>
            <person name="Silva J.C."/>
            <person name="Haas B.J."/>
            <person name="Majoros W.H."/>
            <person name="Farzad M."/>
            <person name="Carlton J.M."/>
            <person name="Smith R.K. Jr."/>
            <person name="Garg J."/>
            <person name="Pearlman R.E."/>
            <person name="Karrer K.M."/>
            <person name="Sun L."/>
            <person name="Manning G."/>
            <person name="Elde N.C."/>
            <person name="Turkewitz A.P."/>
            <person name="Asai D.J."/>
            <person name="Wilkes D.E."/>
            <person name="Wang Y."/>
            <person name="Cai H."/>
            <person name="Collins K."/>
            <person name="Stewart B.A."/>
            <person name="Lee S.R."/>
            <person name="Wilamowska K."/>
            <person name="Weinberg Z."/>
            <person name="Ruzzo W.L."/>
            <person name="Wloga D."/>
            <person name="Gaertig J."/>
            <person name="Frankel J."/>
            <person name="Tsao C.-C."/>
            <person name="Gorovsky M.A."/>
            <person name="Keeling P.J."/>
            <person name="Waller R.F."/>
            <person name="Patron N.J."/>
            <person name="Cherry J.M."/>
            <person name="Stover N.A."/>
            <person name="Krieger C.J."/>
            <person name="del Toro C."/>
            <person name="Ryder H.F."/>
            <person name="Williamson S.C."/>
            <person name="Barbeau R.A."/>
            <person name="Hamilton E.P."/>
            <person name="Orias E."/>
        </authorList>
    </citation>
    <scope>NUCLEOTIDE SEQUENCE [LARGE SCALE GENOMIC DNA]</scope>
    <source>
        <strain evidence="2">SB210</strain>
    </source>
</reference>
<dbReference type="SUPFAM" id="SSF48371">
    <property type="entry name" value="ARM repeat"/>
    <property type="match status" value="1"/>
</dbReference>
<dbReference type="GeneID" id="7836126"/>
<dbReference type="InterPro" id="IPR016024">
    <property type="entry name" value="ARM-type_fold"/>
</dbReference>
<name>I7LW68_TETTS</name>
<evidence type="ECO:0008006" key="3">
    <source>
        <dbReference type="Google" id="ProtNLM"/>
    </source>
</evidence>
<organism evidence="1 2">
    <name type="scientific">Tetrahymena thermophila (strain SB210)</name>
    <dbReference type="NCBI Taxonomy" id="312017"/>
    <lineage>
        <taxon>Eukaryota</taxon>
        <taxon>Sar</taxon>
        <taxon>Alveolata</taxon>
        <taxon>Ciliophora</taxon>
        <taxon>Intramacronucleata</taxon>
        <taxon>Oligohymenophorea</taxon>
        <taxon>Hymenostomatida</taxon>
        <taxon>Tetrahymenina</taxon>
        <taxon>Tetrahymenidae</taxon>
        <taxon>Tetrahymena</taxon>
    </lineage>
</organism>
<dbReference type="Proteomes" id="UP000009168">
    <property type="component" value="Unassembled WGS sequence"/>
</dbReference>
<dbReference type="STRING" id="312017.I7LW68"/>
<sequence>MRRIMNSQEVLEIYKNIIENSNLLANGQEYLEKIIGQVSNFCTQSIFLISDLSIDIKTRNYISSIIKNILYHNWDSNNLIAQEKNAIRQECLAGVQKSIDDATIQQNLGDLICSFIIKDGIQDWKEPLKLLIQLTLSEKTLDFYCLIFSKVDNRINQIVPILFEHLLAILLRSECIITRQKCLILYYLAIQTFSFAEDVDDDLMRECLDKTYCEYINFFIQILHADERKFYPNQLMVLKIFNSLFKEFPNYTENTFQQKIIYLLKYLKKIIEINYEFNLRQTPSVSFFVTDQEKNQIEELFEKYLSHEIDIEYDNDIQLFVNECINFVDVIMNYTYAENIYTILAFPFINIISNLIFVGKQQENLIADDPNLFAASERDNEDEVNNIRIKTIKCIEKLLDNDALKQIVITSIIQISESMFCNRSEQPLQIIYQELQTQNNLIQLQQLVDNCDANLYNEFIIFSSLHKQKELPEWKGKEISLFLLGSFQKQITSFYHQNTGYTFQFIKNLIQEFSTKYLENVQNQFLMCRYYQCFSQFANIICQCTEYVDIVMKSLIYTFSNESSQALKIIALACLASSCQHLKQEINNFQIFDSNNCMQIVKSILQVIQESSEDILPHILNSLVPIFSNLSQVSNMFTENGMQIIMKLINHFEGKADIQKKVIDFIHVLAKYPVSYSILFREFEQQILNCFQTLDNFIKSHNDMTKIKQQDINVIQNRIQILKVLIQFKTTNEIIFKDCQNVLLKLLYINDDFTLQQEATLCLKQIIISQPQSLIENKQDLQMLLLKLVQNLTIYQEAFSQFLPNLIIVSYDKLLEINREITESILVQLSQCKSYFIIITFLVFFTRLIEKNPKETLQFLINFRTADNQSGLEIFFCKLNENYWYINKDLIKNSIYLPLAKLLIIEENLLQQFKFGNQELESGFQFFCFLSRALEIEMSPDQYENHQESENLQSHQELQQCLIDDICQIGENKLLTTTKDLLIEFFQTMYTNENTKGAFQKFVSQMDFDEKIAIENVINQVQNKINPI</sequence>
<evidence type="ECO:0000313" key="1">
    <source>
        <dbReference type="EMBL" id="EAS01064.2"/>
    </source>
</evidence>
<protein>
    <recommendedName>
        <fullName evidence="3">Importin-beta amine-terminal domain protein</fullName>
    </recommendedName>
</protein>
<dbReference type="AlphaFoldDB" id="I7LW68"/>
<accession>I7LW68</accession>
<dbReference type="InParanoid" id="I7LW68"/>
<proteinExistence type="predicted"/>
<dbReference type="KEGG" id="tet:TTHERM_00316170"/>